<evidence type="ECO:0000259" key="4">
    <source>
        <dbReference type="Pfam" id="PF08100"/>
    </source>
</evidence>
<evidence type="ECO:0000313" key="5">
    <source>
        <dbReference type="EMBL" id="KAL2520179.1"/>
    </source>
</evidence>
<dbReference type="Gene3D" id="3.40.50.150">
    <property type="entry name" value="Vaccinia Virus protein VP39"/>
    <property type="match status" value="1"/>
</dbReference>
<dbReference type="PANTHER" id="PTHR11746">
    <property type="entry name" value="O-METHYLTRANSFERASE"/>
    <property type="match status" value="1"/>
</dbReference>
<dbReference type="PROSITE" id="PS51683">
    <property type="entry name" value="SAM_OMT_II"/>
    <property type="match status" value="1"/>
</dbReference>
<dbReference type="InterPro" id="IPR036390">
    <property type="entry name" value="WH_DNA-bd_sf"/>
</dbReference>
<sequence length="181" mass="20627">MALPHGGKKSTKLLHAQAHVWNHIFNFINPMSLKCVVQLGILDIIHKHGKPMTLAELVEALPMNKVKAQSGPHLMRILIHLGFFMKPKISKGEEETGYWITPASRLLLKDEHLSVAPFLLAMLDPVLTEPWHHLSAWFENENSTPFDTAHGRMLWEHAGQEPRCCESMLDKSQDMTYLAHR</sequence>
<evidence type="ECO:0000256" key="3">
    <source>
        <dbReference type="ARBA" id="ARBA00022691"/>
    </source>
</evidence>
<dbReference type="InterPro" id="IPR012967">
    <property type="entry name" value="COMT_dimerisation"/>
</dbReference>
<dbReference type="GO" id="GO:0008757">
    <property type="term" value="F:S-adenosylmethionine-dependent methyltransferase activity"/>
    <property type="evidence" value="ECO:0007669"/>
    <property type="project" value="UniProtKB-ARBA"/>
</dbReference>
<organism evidence="5 6">
    <name type="scientific">Forsythia ovata</name>
    <dbReference type="NCBI Taxonomy" id="205694"/>
    <lineage>
        <taxon>Eukaryota</taxon>
        <taxon>Viridiplantae</taxon>
        <taxon>Streptophyta</taxon>
        <taxon>Embryophyta</taxon>
        <taxon>Tracheophyta</taxon>
        <taxon>Spermatophyta</taxon>
        <taxon>Magnoliopsida</taxon>
        <taxon>eudicotyledons</taxon>
        <taxon>Gunneridae</taxon>
        <taxon>Pentapetalae</taxon>
        <taxon>asterids</taxon>
        <taxon>lamiids</taxon>
        <taxon>Lamiales</taxon>
        <taxon>Oleaceae</taxon>
        <taxon>Forsythieae</taxon>
        <taxon>Forsythia</taxon>
    </lineage>
</organism>
<comment type="caution">
    <text evidence="5">The sequence shown here is derived from an EMBL/GenBank/DDBJ whole genome shotgun (WGS) entry which is preliminary data.</text>
</comment>
<protein>
    <submittedName>
        <fullName evidence="5">O-methyltransferase family protein</fullName>
    </submittedName>
</protein>
<keyword evidence="2" id="KW-0808">Transferase</keyword>
<dbReference type="AlphaFoldDB" id="A0ABD1U5A0"/>
<keyword evidence="1" id="KW-0489">Methyltransferase</keyword>
<gene>
    <name evidence="5" type="ORF">Fot_24102</name>
</gene>
<accession>A0ABD1U5A0</accession>
<dbReference type="SUPFAM" id="SSF46785">
    <property type="entry name" value="Winged helix' DNA-binding domain"/>
    <property type="match status" value="1"/>
</dbReference>
<feature type="domain" description="O-methyltransferase dimerisation" evidence="4">
    <location>
        <begin position="21"/>
        <end position="110"/>
    </location>
</feature>
<dbReference type="Gene3D" id="1.10.10.10">
    <property type="entry name" value="Winged helix-like DNA-binding domain superfamily/Winged helix DNA-binding domain"/>
    <property type="match status" value="1"/>
</dbReference>
<dbReference type="FunFam" id="1.10.10.10:FF:000213">
    <property type="entry name" value="Coniferyl alcohol 9-O-methyltransferase"/>
    <property type="match status" value="1"/>
</dbReference>
<dbReference type="GO" id="GO:0032259">
    <property type="term" value="P:methylation"/>
    <property type="evidence" value="ECO:0007669"/>
    <property type="project" value="UniProtKB-KW"/>
</dbReference>
<dbReference type="Proteomes" id="UP001604277">
    <property type="component" value="Unassembled WGS sequence"/>
</dbReference>
<evidence type="ECO:0000256" key="1">
    <source>
        <dbReference type="ARBA" id="ARBA00022603"/>
    </source>
</evidence>
<dbReference type="InterPro" id="IPR016461">
    <property type="entry name" value="COMT-like"/>
</dbReference>
<reference evidence="6" key="1">
    <citation type="submission" date="2024-07" db="EMBL/GenBank/DDBJ databases">
        <title>Two chromosome-level genome assemblies of Korean endemic species Abeliophyllum distichum and Forsythia ovata (Oleaceae).</title>
        <authorList>
            <person name="Jang H."/>
        </authorList>
    </citation>
    <scope>NUCLEOTIDE SEQUENCE [LARGE SCALE GENOMIC DNA]</scope>
</reference>
<evidence type="ECO:0000313" key="6">
    <source>
        <dbReference type="Proteomes" id="UP001604277"/>
    </source>
</evidence>
<dbReference type="InterPro" id="IPR036388">
    <property type="entry name" value="WH-like_DNA-bd_sf"/>
</dbReference>
<dbReference type="Pfam" id="PF08100">
    <property type="entry name" value="Dimerisation"/>
    <property type="match status" value="1"/>
</dbReference>
<proteinExistence type="predicted"/>
<dbReference type="EMBL" id="JBFOLJ010000007">
    <property type="protein sequence ID" value="KAL2520179.1"/>
    <property type="molecule type" value="Genomic_DNA"/>
</dbReference>
<name>A0ABD1U5A0_9LAMI</name>
<keyword evidence="3" id="KW-0949">S-adenosyl-L-methionine</keyword>
<keyword evidence="6" id="KW-1185">Reference proteome</keyword>
<evidence type="ECO:0000256" key="2">
    <source>
        <dbReference type="ARBA" id="ARBA00022679"/>
    </source>
</evidence>
<dbReference type="InterPro" id="IPR029063">
    <property type="entry name" value="SAM-dependent_MTases_sf"/>
</dbReference>